<keyword evidence="2" id="KW-1185">Reference proteome</keyword>
<accession>A0A2R8B8D7</accession>
<sequence length="200" mass="22075">MIRQTLVVMLKEPHAGRVKTRLGRSIGMTASAWWFRHQVNALLRRIEDPRWDIVLAVSPDREGLLSRVWPAHFARVPQGHGDLGDRMGRALALCGPGPVCVIGADIPRITSKRIARAFAYLGSNDAVFGPAPDGGYWLVGLKHTAPLPSRLFQNVRWSTQHALTDTEASMPGLRIAHCDTLRDVDTVDDLPMTARSGRDS</sequence>
<dbReference type="SUPFAM" id="SSF53448">
    <property type="entry name" value="Nucleotide-diphospho-sugar transferases"/>
    <property type="match status" value="1"/>
</dbReference>
<dbReference type="EC" id="2.7.7.68" evidence="1"/>
<dbReference type="EMBL" id="OMOR01000001">
    <property type="protein sequence ID" value="SPH19321.1"/>
    <property type="molecule type" value="Genomic_DNA"/>
</dbReference>
<protein>
    <submittedName>
        <fullName evidence="1">2-phospho-L-lactate guanylyltransferase</fullName>
        <ecNumber evidence="1">2.7.7.68</ecNumber>
    </submittedName>
</protein>
<dbReference type="PANTHER" id="PTHR36529:SF1">
    <property type="entry name" value="GLYCOSYLTRANSFERASE"/>
    <property type="match status" value="1"/>
</dbReference>
<evidence type="ECO:0000313" key="1">
    <source>
        <dbReference type="EMBL" id="SPH19321.1"/>
    </source>
</evidence>
<keyword evidence="1" id="KW-0548">Nucleotidyltransferase</keyword>
<dbReference type="GO" id="GO:0043814">
    <property type="term" value="F:phospholactate guanylyltransferase activity"/>
    <property type="evidence" value="ECO:0007669"/>
    <property type="project" value="UniProtKB-EC"/>
</dbReference>
<dbReference type="AlphaFoldDB" id="A0A2R8B8D7"/>
<gene>
    <name evidence="1" type="primary">cofC</name>
    <name evidence="1" type="ORF">ASD8599_00046</name>
</gene>
<dbReference type="InterPro" id="IPR029044">
    <property type="entry name" value="Nucleotide-diphossugar_trans"/>
</dbReference>
<reference evidence="1 2" key="1">
    <citation type="submission" date="2018-03" db="EMBL/GenBank/DDBJ databases">
        <authorList>
            <person name="Keele B.F."/>
        </authorList>
    </citation>
    <scope>NUCLEOTIDE SEQUENCE [LARGE SCALE GENOMIC DNA]</scope>
    <source>
        <strain evidence="1 2">CECT 8599</strain>
    </source>
</reference>
<dbReference type="Proteomes" id="UP000244880">
    <property type="component" value="Unassembled WGS sequence"/>
</dbReference>
<keyword evidence="1" id="KW-0808">Transferase</keyword>
<dbReference type="Gene3D" id="3.90.550.10">
    <property type="entry name" value="Spore Coat Polysaccharide Biosynthesis Protein SpsA, Chain A"/>
    <property type="match status" value="1"/>
</dbReference>
<dbReference type="InterPro" id="IPR018641">
    <property type="entry name" value="Trfase_1_rSAM/seldom-assoc"/>
</dbReference>
<dbReference type="NCBIfam" id="TIGR04282">
    <property type="entry name" value="glyco_like_cofC"/>
    <property type="match status" value="1"/>
</dbReference>
<dbReference type="Pfam" id="PF09837">
    <property type="entry name" value="DUF2064"/>
    <property type="match status" value="1"/>
</dbReference>
<evidence type="ECO:0000313" key="2">
    <source>
        <dbReference type="Proteomes" id="UP000244880"/>
    </source>
</evidence>
<proteinExistence type="predicted"/>
<name>A0A2R8B8D7_9RHOB</name>
<organism evidence="1 2">
    <name type="scientific">Ascidiaceihabitans donghaensis</name>
    <dbReference type="NCBI Taxonomy" id="1510460"/>
    <lineage>
        <taxon>Bacteria</taxon>
        <taxon>Pseudomonadati</taxon>
        <taxon>Pseudomonadota</taxon>
        <taxon>Alphaproteobacteria</taxon>
        <taxon>Rhodobacterales</taxon>
        <taxon>Paracoccaceae</taxon>
        <taxon>Ascidiaceihabitans</taxon>
    </lineage>
</organism>
<dbReference type="PANTHER" id="PTHR36529">
    <property type="entry name" value="SLL1095 PROTEIN"/>
    <property type="match status" value="1"/>
</dbReference>